<protein>
    <submittedName>
        <fullName evidence="6">TPR_REGION domain-containing protein</fullName>
    </submittedName>
</protein>
<dbReference type="AlphaFoldDB" id="A0A5S6R3V1"/>
<organism evidence="5 6">
    <name type="scientific">Trichuris muris</name>
    <name type="common">Mouse whipworm</name>
    <dbReference type="NCBI Taxonomy" id="70415"/>
    <lineage>
        <taxon>Eukaryota</taxon>
        <taxon>Metazoa</taxon>
        <taxon>Ecdysozoa</taxon>
        <taxon>Nematoda</taxon>
        <taxon>Enoplea</taxon>
        <taxon>Dorylaimia</taxon>
        <taxon>Trichinellida</taxon>
        <taxon>Trichuridae</taxon>
        <taxon>Trichuris</taxon>
    </lineage>
</organism>
<evidence type="ECO:0000313" key="6">
    <source>
        <dbReference type="WBParaSite" id="TMUE_3000013989.1"/>
    </source>
</evidence>
<dbReference type="Gene3D" id="1.25.40.10">
    <property type="entry name" value="Tetratricopeptide repeat domain"/>
    <property type="match status" value="1"/>
</dbReference>
<dbReference type="InterPro" id="IPR019734">
    <property type="entry name" value="TPR_rpt"/>
</dbReference>
<keyword evidence="2 4" id="KW-0802">TPR repeat</keyword>
<dbReference type="GO" id="GO:0033617">
    <property type="term" value="P:mitochondrial respiratory chain complex IV assembly"/>
    <property type="evidence" value="ECO:0007669"/>
    <property type="project" value="InterPro"/>
</dbReference>
<dbReference type="PANTHER" id="PTHR16193:SF0">
    <property type="entry name" value="TETRATRICOPEPTIDE REPEAT PROTEIN 27"/>
    <property type="match status" value="1"/>
</dbReference>
<feature type="repeat" description="TPR" evidence="4">
    <location>
        <begin position="581"/>
        <end position="614"/>
    </location>
</feature>
<sequence length="853" mass="97295">MGGWGLEVFRFSLYVTFPILVYFVAGNRETFLPYLNRIFGPPLEPKTDPECFKLLEEYKKKKLEKQRADSATMLEFESELLSENFPSLSAEDFARLGSLDSLDSLELTYKQSLANEDQAISCFRLGAACLCCFVQDNFCGPPEDRAFLPGCLIDANASSTILKVHLALDGEGAYQGCRNPFLLLVAKWTFLDSGNRFARTFVTSRFWAIRTVRIWQHLFRQRQHQLTILFSLRFVSSSDILYCLKAFPEKVTALLLVELAEICCHYYRFEDASILLTKCLDMLHFTPQITGILGRRTKFQTFDCAQLVLAIERNGEAQSSTVQREQQSDSVPAAVPLHDDTLLERPCLVAEDSSCEEAVSAVEQCALLALVVYANRSGPNSCLLKEELKLYLEKIIQQRSSWSAQTAALYFRCQIEKKERRKVERAMKQLSESVDQFYDPSVDISLRFRHVFASCLPPIWTRESCLADILLTLGCSSEALKMFTRLKAWDSVIECYKRMGMHAKAEATIRTLLSEEESPELYCYLGEVTDDASYFVKAWHLSDERYARAQRCLGSLMLRKGQYEGSLEAFGKALKLQPLDLESLFSEGYCAMKLERYESAVQSYKRCVQIEPDFAEAWSNWAAAAMELGDFEVAYQVLQDALKCKYEDLKIWENFVTAALASRHFDDALNGINHILDHGGQFCQPQTVFCFVHSSMDGIWKSGLNSVDFRKTLKTLLGRLTSKYPNESKLWKAYAHVCEYDSDDSSTDHWEKYVSICERLLSLDLRNERWYLNESSLLDVLHWAVKLTDAKRRLAAALPSDSSRRRMLILSALSFGNEVLGKIEKMVGMDAMTDESKDLYATLRECTNVLKVQ</sequence>
<keyword evidence="1" id="KW-0677">Repeat</keyword>
<comment type="similarity">
    <text evidence="3">Belongs to the TTC27 family.</text>
</comment>
<dbReference type="WBParaSite" id="TMUE_3000013989.1">
    <property type="protein sequence ID" value="TMUE_3000013989.1"/>
    <property type="gene ID" value="WBGene00292279"/>
</dbReference>
<dbReference type="InterPro" id="IPR044244">
    <property type="entry name" value="TTC27/Emw1"/>
</dbReference>
<dbReference type="PROSITE" id="PS50005">
    <property type="entry name" value="TPR"/>
    <property type="match status" value="2"/>
</dbReference>
<evidence type="ECO:0000256" key="3">
    <source>
        <dbReference type="ARBA" id="ARBA00024020"/>
    </source>
</evidence>
<reference evidence="6" key="1">
    <citation type="submission" date="2019-12" db="UniProtKB">
        <authorList>
            <consortium name="WormBaseParasite"/>
        </authorList>
    </citation>
    <scope>IDENTIFICATION</scope>
</reference>
<evidence type="ECO:0000256" key="1">
    <source>
        <dbReference type="ARBA" id="ARBA00022737"/>
    </source>
</evidence>
<dbReference type="Pfam" id="PF09803">
    <property type="entry name" value="Pet100"/>
    <property type="match status" value="1"/>
</dbReference>
<accession>A0A5S6R3V1</accession>
<evidence type="ECO:0000313" key="5">
    <source>
        <dbReference type="Proteomes" id="UP000046395"/>
    </source>
</evidence>
<evidence type="ECO:0000256" key="2">
    <source>
        <dbReference type="ARBA" id="ARBA00022803"/>
    </source>
</evidence>
<feature type="repeat" description="TPR" evidence="4">
    <location>
        <begin position="547"/>
        <end position="580"/>
    </location>
</feature>
<keyword evidence="5" id="KW-1185">Reference proteome</keyword>
<dbReference type="SUPFAM" id="SSF48452">
    <property type="entry name" value="TPR-like"/>
    <property type="match status" value="1"/>
</dbReference>
<dbReference type="Proteomes" id="UP000046395">
    <property type="component" value="Unassembled WGS sequence"/>
</dbReference>
<proteinExistence type="inferred from homology"/>
<dbReference type="SMART" id="SM00028">
    <property type="entry name" value="TPR"/>
    <property type="match status" value="5"/>
</dbReference>
<dbReference type="InterPro" id="IPR018625">
    <property type="entry name" value="Pet100"/>
</dbReference>
<dbReference type="STRING" id="70415.A0A5S6R3V1"/>
<dbReference type="PANTHER" id="PTHR16193">
    <property type="entry name" value="TETRATRICOPEPTIDE REPEAT PROTEIN 27"/>
    <property type="match status" value="1"/>
</dbReference>
<evidence type="ECO:0000256" key="4">
    <source>
        <dbReference type="PROSITE-ProRule" id="PRU00339"/>
    </source>
</evidence>
<dbReference type="Pfam" id="PF14559">
    <property type="entry name" value="TPR_19"/>
    <property type="match status" value="1"/>
</dbReference>
<dbReference type="GO" id="GO:0005739">
    <property type="term" value="C:mitochondrion"/>
    <property type="evidence" value="ECO:0007669"/>
    <property type="project" value="InterPro"/>
</dbReference>
<name>A0A5S6R3V1_TRIMR</name>
<dbReference type="InterPro" id="IPR011990">
    <property type="entry name" value="TPR-like_helical_dom_sf"/>
</dbReference>